<comment type="similarity">
    <text evidence="1">Belongs to the ice-binding protein family.</text>
</comment>
<feature type="region of interest" description="Disordered" evidence="3">
    <location>
        <begin position="347"/>
        <end position="415"/>
    </location>
</feature>
<keyword evidence="5" id="KW-1185">Reference proteome</keyword>
<reference evidence="4 5" key="1">
    <citation type="submission" date="2014-04" db="EMBL/GenBank/DDBJ databases">
        <authorList>
            <consortium name="DOE Joint Genome Institute"/>
            <person name="Kuo A."/>
            <person name="Tarkka M."/>
            <person name="Buscot F."/>
            <person name="Kohler A."/>
            <person name="Nagy L.G."/>
            <person name="Floudas D."/>
            <person name="Copeland A."/>
            <person name="Barry K.W."/>
            <person name="Cichocki N."/>
            <person name="Veneault-Fourrey C."/>
            <person name="LaButti K."/>
            <person name="Lindquist E.A."/>
            <person name="Lipzen A."/>
            <person name="Lundell T."/>
            <person name="Morin E."/>
            <person name="Murat C."/>
            <person name="Sun H."/>
            <person name="Tunlid A."/>
            <person name="Henrissat B."/>
            <person name="Grigoriev I.V."/>
            <person name="Hibbett D.S."/>
            <person name="Martin F."/>
            <person name="Nordberg H.P."/>
            <person name="Cantor M.N."/>
            <person name="Hua S.X."/>
        </authorList>
    </citation>
    <scope>NUCLEOTIDE SEQUENCE [LARGE SCALE GENOMIC DNA]</scope>
    <source>
        <strain evidence="4 5">F 1598</strain>
    </source>
</reference>
<dbReference type="InParanoid" id="A0A0C3ETG8"/>
<evidence type="ECO:0000256" key="2">
    <source>
        <dbReference type="ARBA" id="ARBA00022729"/>
    </source>
</evidence>
<dbReference type="STRING" id="765440.A0A0C3ETG8"/>
<evidence type="ECO:0000313" key="5">
    <source>
        <dbReference type="Proteomes" id="UP000054166"/>
    </source>
</evidence>
<dbReference type="OrthoDB" id="10264374at2759"/>
<dbReference type="Proteomes" id="UP000054166">
    <property type="component" value="Unassembled WGS sequence"/>
</dbReference>
<accession>A0A0C3ETG8</accession>
<proteinExistence type="inferred from homology"/>
<dbReference type="Pfam" id="PF11999">
    <property type="entry name" value="Ice_binding"/>
    <property type="match status" value="1"/>
</dbReference>
<dbReference type="InterPro" id="IPR021884">
    <property type="entry name" value="Ice-bd_prot"/>
</dbReference>
<protein>
    <recommendedName>
        <fullName evidence="6">DUF3494 domain-containing protein</fullName>
    </recommendedName>
</protein>
<feature type="non-terminal residue" evidence="4">
    <location>
        <position position="415"/>
    </location>
</feature>
<keyword evidence="2" id="KW-0732">Signal</keyword>
<evidence type="ECO:0000256" key="3">
    <source>
        <dbReference type="SAM" id="MobiDB-lite"/>
    </source>
</evidence>
<evidence type="ECO:0008006" key="6">
    <source>
        <dbReference type="Google" id="ProtNLM"/>
    </source>
</evidence>
<sequence length="415" mass="41665">MLTITKFLRSDWSTPWSQLFSGGRRLSGAPPHVRRGHGEGPMGERRQDFYLYFAAVAAMQDTLHHDMREHPYGLRLGRIANEQVSKRLGIERDSDATQQYDYTDADPDPLTRKSLAMMRHRSSLFIVASAMAASATNLLESNASTITHMLHARANDAKVVDLGTAIGYTILAKTGISTVPQSNIAGSIGVSPAGVGAITGFDPLVLSAQGTYATSSQVAGMVFSSSYNAPTPGDLTTAVTAMQAAYTNAMGQTPVDFSEFQGGALGGSGTNIILTGGILASQVFWAVADTVSIGAGADFQGIILAQTNVVLVTGATITGRIYAQTQVALQMAILLIPAPFNTVTCPTSPTTTTTTTATGTTATGTGTGTGTATTPGGAAPTGGGGGGGPGMGGAGGGAGGGGGPGAGGGGGGGGG</sequence>
<dbReference type="EMBL" id="KN833334">
    <property type="protein sequence ID" value="KIM71384.1"/>
    <property type="molecule type" value="Genomic_DNA"/>
</dbReference>
<evidence type="ECO:0000313" key="4">
    <source>
        <dbReference type="EMBL" id="KIM71384.1"/>
    </source>
</evidence>
<gene>
    <name evidence="4" type="ORF">PILCRDRAFT_93886</name>
</gene>
<name>A0A0C3ETG8_PILCF</name>
<dbReference type="AlphaFoldDB" id="A0A0C3ETG8"/>
<reference evidence="5" key="2">
    <citation type="submission" date="2015-01" db="EMBL/GenBank/DDBJ databases">
        <title>Evolutionary Origins and Diversification of the Mycorrhizal Mutualists.</title>
        <authorList>
            <consortium name="DOE Joint Genome Institute"/>
            <consortium name="Mycorrhizal Genomics Consortium"/>
            <person name="Kohler A."/>
            <person name="Kuo A."/>
            <person name="Nagy L.G."/>
            <person name="Floudas D."/>
            <person name="Copeland A."/>
            <person name="Barry K.W."/>
            <person name="Cichocki N."/>
            <person name="Veneault-Fourrey C."/>
            <person name="LaButti K."/>
            <person name="Lindquist E.A."/>
            <person name="Lipzen A."/>
            <person name="Lundell T."/>
            <person name="Morin E."/>
            <person name="Murat C."/>
            <person name="Riley R."/>
            <person name="Ohm R."/>
            <person name="Sun H."/>
            <person name="Tunlid A."/>
            <person name="Henrissat B."/>
            <person name="Grigoriev I.V."/>
            <person name="Hibbett D.S."/>
            <person name="Martin F."/>
        </authorList>
    </citation>
    <scope>NUCLEOTIDE SEQUENCE [LARGE SCALE GENOMIC DNA]</scope>
    <source>
        <strain evidence="5">F 1598</strain>
    </source>
</reference>
<feature type="compositionally biased region" description="Low complexity" evidence="3">
    <location>
        <begin position="349"/>
        <end position="378"/>
    </location>
</feature>
<feature type="compositionally biased region" description="Gly residues" evidence="3">
    <location>
        <begin position="379"/>
        <end position="415"/>
    </location>
</feature>
<organism evidence="4 5">
    <name type="scientific">Piloderma croceum (strain F 1598)</name>
    <dbReference type="NCBI Taxonomy" id="765440"/>
    <lineage>
        <taxon>Eukaryota</taxon>
        <taxon>Fungi</taxon>
        <taxon>Dikarya</taxon>
        <taxon>Basidiomycota</taxon>
        <taxon>Agaricomycotina</taxon>
        <taxon>Agaricomycetes</taxon>
        <taxon>Agaricomycetidae</taxon>
        <taxon>Atheliales</taxon>
        <taxon>Atheliaceae</taxon>
        <taxon>Piloderma</taxon>
    </lineage>
</organism>
<dbReference type="HOGENOM" id="CLU_663175_0_0_1"/>
<evidence type="ECO:0000256" key="1">
    <source>
        <dbReference type="ARBA" id="ARBA00005445"/>
    </source>
</evidence>